<dbReference type="Proteomes" id="UP001153069">
    <property type="component" value="Unassembled WGS sequence"/>
</dbReference>
<dbReference type="EMBL" id="CAICTM010000027">
    <property type="protein sequence ID" value="CAB9497895.1"/>
    <property type="molecule type" value="Genomic_DNA"/>
</dbReference>
<protein>
    <submittedName>
        <fullName evidence="1">Uncharacterized protein</fullName>
    </submittedName>
</protein>
<evidence type="ECO:0000313" key="2">
    <source>
        <dbReference type="Proteomes" id="UP001153069"/>
    </source>
</evidence>
<proteinExistence type="predicted"/>
<keyword evidence="2" id="KW-1185">Reference proteome</keyword>
<dbReference type="AlphaFoldDB" id="A0A9N8D9W2"/>
<evidence type="ECO:0000313" key="1">
    <source>
        <dbReference type="EMBL" id="CAB9497895.1"/>
    </source>
</evidence>
<gene>
    <name evidence="1" type="ORF">SEMRO_27_G018370.1</name>
</gene>
<sequence length="202" mass="22126">MNPNNMLSADDTTMTILPSEDEIMDGSIGRLGLGLGGGSSSRRNGMEESWNGLFLASSCLSDDSLANNNHNNNTGAATNSTNKKMGHASFTDLGLYDAAKNGSATSVLPKCVEEQTKAQFMKLRLHRMQRKPKMALLSRSNDSSDTQLEMQTRLHESDSALFLRRDSEMDTAELDGTWYRAKHPRHCQALEKMAHSTGSIAL</sequence>
<reference evidence="1" key="1">
    <citation type="submission" date="2020-06" db="EMBL/GenBank/DDBJ databases">
        <authorList>
            <consortium name="Plant Systems Biology data submission"/>
        </authorList>
    </citation>
    <scope>NUCLEOTIDE SEQUENCE</scope>
    <source>
        <strain evidence="1">D6</strain>
    </source>
</reference>
<accession>A0A9N8D9W2</accession>
<comment type="caution">
    <text evidence="1">The sequence shown here is derived from an EMBL/GenBank/DDBJ whole genome shotgun (WGS) entry which is preliminary data.</text>
</comment>
<organism evidence="1 2">
    <name type="scientific">Seminavis robusta</name>
    <dbReference type="NCBI Taxonomy" id="568900"/>
    <lineage>
        <taxon>Eukaryota</taxon>
        <taxon>Sar</taxon>
        <taxon>Stramenopiles</taxon>
        <taxon>Ochrophyta</taxon>
        <taxon>Bacillariophyta</taxon>
        <taxon>Bacillariophyceae</taxon>
        <taxon>Bacillariophycidae</taxon>
        <taxon>Naviculales</taxon>
        <taxon>Naviculaceae</taxon>
        <taxon>Seminavis</taxon>
    </lineage>
</organism>
<name>A0A9N8D9W2_9STRA</name>